<dbReference type="GO" id="GO:0042500">
    <property type="term" value="F:aspartic endopeptidase activity, intramembrane cleaving"/>
    <property type="evidence" value="ECO:0007669"/>
    <property type="project" value="InterPro"/>
</dbReference>
<feature type="transmembrane region" description="Helical" evidence="3">
    <location>
        <begin position="163"/>
        <end position="183"/>
    </location>
</feature>
<name>A0A8S1VNG7_PAROT</name>
<feature type="transmembrane region" description="Helical" evidence="3">
    <location>
        <begin position="255"/>
        <end position="272"/>
    </location>
</feature>
<feature type="transmembrane region" description="Helical" evidence="3">
    <location>
        <begin position="230"/>
        <end position="249"/>
    </location>
</feature>
<feature type="transmembrane region" description="Helical" evidence="3">
    <location>
        <begin position="343"/>
        <end position="361"/>
    </location>
</feature>
<dbReference type="PANTHER" id="PTHR12174">
    <property type="entry name" value="SIGNAL PEPTIDE PEPTIDASE"/>
    <property type="match status" value="1"/>
</dbReference>
<dbReference type="GO" id="GO:0006465">
    <property type="term" value="P:signal peptide processing"/>
    <property type="evidence" value="ECO:0007669"/>
    <property type="project" value="TreeGrafter"/>
</dbReference>
<organism evidence="5 6">
    <name type="scientific">Paramecium octaurelia</name>
    <dbReference type="NCBI Taxonomy" id="43137"/>
    <lineage>
        <taxon>Eukaryota</taxon>
        <taxon>Sar</taxon>
        <taxon>Alveolata</taxon>
        <taxon>Ciliophora</taxon>
        <taxon>Intramacronucleata</taxon>
        <taxon>Oligohymenophorea</taxon>
        <taxon>Peniculida</taxon>
        <taxon>Parameciidae</taxon>
        <taxon>Paramecium</taxon>
    </lineage>
</organism>
<gene>
    <name evidence="5" type="ORF">POCTA_138.1.T0720057</name>
</gene>
<dbReference type="GO" id="GO:0098553">
    <property type="term" value="C:lumenal side of endoplasmic reticulum membrane"/>
    <property type="evidence" value="ECO:0007669"/>
    <property type="project" value="TreeGrafter"/>
</dbReference>
<feature type="transmembrane region" description="Helical" evidence="3">
    <location>
        <begin position="293"/>
        <end position="312"/>
    </location>
</feature>
<protein>
    <recommendedName>
        <fullName evidence="7">Transmembrane protein</fullName>
    </recommendedName>
</protein>
<comment type="caution">
    <text evidence="5">The sequence shown here is derived from an EMBL/GenBank/DDBJ whole genome shotgun (WGS) entry which is preliminary data.</text>
</comment>
<evidence type="ECO:0000256" key="3">
    <source>
        <dbReference type="SAM" id="Phobius"/>
    </source>
</evidence>
<dbReference type="AlphaFoldDB" id="A0A8S1VNG7"/>
<dbReference type="EMBL" id="CAJJDP010000071">
    <property type="protein sequence ID" value="CAD8178974.1"/>
    <property type="molecule type" value="Genomic_DNA"/>
</dbReference>
<feature type="transmembrane region" description="Helical" evidence="3">
    <location>
        <begin position="429"/>
        <end position="449"/>
    </location>
</feature>
<keyword evidence="3" id="KW-1133">Transmembrane helix</keyword>
<dbReference type="GO" id="GO:0098554">
    <property type="term" value="C:cytoplasmic side of endoplasmic reticulum membrane"/>
    <property type="evidence" value="ECO:0007669"/>
    <property type="project" value="TreeGrafter"/>
</dbReference>
<evidence type="ECO:0000256" key="4">
    <source>
        <dbReference type="SAM" id="SignalP"/>
    </source>
</evidence>
<dbReference type="OrthoDB" id="294404at2759"/>
<proteinExistence type="predicted"/>
<keyword evidence="3" id="KW-0472">Membrane</keyword>
<keyword evidence="4" id="KW-0732">Signal</keyword>
<dbReference type="OMA" id="NKVCVWL"/>
<dbReference type="PANTHER" id="PTHR12174:SF23">
    <property type="entry name" value="MINOR HISTOCOMPATIBILITY ANTIGEN H13"/>
    <property type="match status" value="1"/>
</dbReference>
<feature type="signal peptide" evidence="4">
    <location>
        <begin position="1"/>
        <end position="15"/>
    </location>
</feature>
<keyword evidence="6" id="KW-1185">Reference proteome</keyword>
<comment type="subcellular location">
    <subcellularLocation>
        <location evidence="1">Endoplasmic reticulum membrane</location>
        <topology evidence="1">Multi-pass membrane protein</topology>
    </subcellularLocation>
</comment>
<evidence type="ECO:0000313" key="5">
    <source>
        <dbReference type="EMBL" id="CAD8178974.1"/>
    </source>
</evidence>
<keyword evidence="3" id="KW-0812">Transmembrane</keyword>
<dbReference type="Proteomes" id="UP000683925">
    <property type="component" value="Unassembled WGS sequence"/>
</dbReference>
<evidence type="ECO:0000313" key="6">
    <source>
        <dbReference type="Proteomes" id="UP000683925"/>
    </source>
</evidence>
<reference evidence="5" key="1">
    <citation type="submission" date="2021-01" db="EMBL/GenBank/DDBJ databases">
        <authorList>
            <consortium name="Genoscope - CEA"/>
            <person name="William W."/>
        </authorList>
    </citation>
    <scope>NUCLEOTIDE SEQUENCE</scope>
</reference>
<accession>A0A8S1VNG7</accession>
<evidence type="ECO:0000256" key="2">
    <source>
        <dbReference type="ARBA" id="ARBA00022824"/>
    </source>
</evidence>
<evidence type="ECO:0008006" key="7">
    <source>
        <dbReference type="Google" id="ProtNLM"/>
    </source>
</evidence>
<feature type="chain" id="PRO_5035831657" description="Transmembrane protein" evidence="4">
    <location>
        <begin position="16"/>
        <end position="534"/>
    </location>
</feature>
<sequence length="534" mass="62844">MFISILLFYVECCFSQSITLIDQFSNSWVIYSLESSYNDSFHWQYTSCCTPPRLQMINATSNSNYENSLQIILNGYNIYNNQFSVAALGFKQDINYQIYNETNVVIINKCSQQNEGINTINSGMMQFQIEVIHPLSAQQQTLIFQYWFVCQYQAFNDPSQIKINFDGSMVIIIVFGCFCVWIFTKMAKIRSLRVEMNLQKHPFLNRLIAVQSFQMEGQVLYFQGFKVNSILYLFYIVASILFYVVVHFINAWYETVLIMCLIFALFCCWFLFNEVQCFLSVNLKLQAEVFKSIRVCDCISAVLSIFFVVLYVTLNQAWFISNLITFCISGSLFRLFKVTSLRGVAILYGFIIIFDCVYYFVFLTRVFHVNYEIIVLQYSNYPVLFQVPQFRYNLNKVCVWLSLMDLVVPGISISYLYRFDRNRNSRVYFIIGLLGLFFGIICWLIGTLTSQKYQIQLPQSIFVYPLIILFTCLWAIRQNDLRTIWYGLFYDKYLMDNFTVEYNPEQSKNELENSAFKQEQMTILLKGLRLESQL</sequence>
<dbReference type="InterPro" id="IPR007369">
    <property type="entry name" value="Peptidase_A22B_SPP"/>
</dbReference>
<feature type="transmembrane region" description="Helical" evidence="3">
    <location>
        <begin position="455"/>
        <end position="476"/>
    </location>
</feature>
<evidence type="ECO:0000256" key="1">
    <source>
        <dbReference type="ARBA" id="ARBA00004477"/>
    </source>
</evidence>
<dbReference type="Pfam" id="PF04258">
    <property type="entry name" value="Peptidase_A22B"/>
    <property type="match status" value="1"/>
</dbReference>
<keyword evidence="2" id="KW-0256">Endoplasmic reticulum</keyword>
<dbReference type="GO" id="GO:0033619">
    <property type="term" value="P:membrane protein proteolysis"/>
    <property type="evidence" value="ECO:0007669"/>
    <property type="project" value="TreeGrafter"/>
</dbReference>